<organism evidence="3 4">
    <name type="scientific">Sorangium cellulosum So0157-2</name>
    <dbReference type="NCBI Taxonomy" id="1254432"/>
    <lineage>
        <taxon>Bacteria</taxon>
        <taxon>Pseudomonadati</taxon>
        <taxon>Myxococcota</taxon>
        <taxon>Polyangia</taxon>
        <taxon>Polyangiales</taxon>
        <taxon>Polyangiaceae</taxon>
        <taxon>Sorangium</taxon>
    </lineage>
</organism>
<protein>
    <recommendedName>
        <fullName evidence="5">LamG-like jellyroll fold domain-containing protein</fullName>
    </recommendedName>
</protein>
<proteinExistence type="predicted"/>
<evidence type="ECO:0000313" key="4">
    <source>
        <dbReference type="Proteomes" id="UP000014803"/>
    </source>
</evidence>
<dbReference type="InterPro" id="IPR013320">
    <property type="entry name" value="ConA-like_dom_sf"/>
</dbReference>
<dbReference type="KEGG" id="scu:SCE1572_36435"/>
<dbReference type="Proteomes" id="UP000014803">
    <property type="component" value="Chromosome"/>
</dbReference>
<keyword evidence="2" id="KW-1133">Transmembrane helix</keyword>
<gene>
    <name evidence="3" type="ORF">SCE1572_36435</name>
</gene>
<dbReference type="HOGENOM" id="CLU_745777_0_0_7"/>
<accession>S4Y5M1</accession>
<keyword evidence="2" id="KW-0812">Transmembrane</keyword>
<dbReference type="EMBL" id="CP003969">
    <property type="protein sequence ID" value="AGP39500.1"/>
    <property type="molecule type" value="Genomic_DNA"/>
</dbReference>
<evidence type="ECO:0000256" key="2">
    <source>
        <dbReference type="SAM" id="Phobius"/>
    </source>
</evidence>
<evidence type="ECO:0000313" key="3">
    <source>
        <dbReference type="EMBL" id="AGP39500.1"/>
    </source>
</evidence>
<keyword evidence="2" id="KW-0472">Membrane</keyword>
<dbReference type="eggNOG" id="COG5276">
    <property type="taxonomic scope" value="Bacteria"/>
</dbReference>
<name>S4Y5M1_SORCE</name>
<evidence type="ECO:0000256" key="1">
    <source>
        <dbReference type="SAM" id="MobiDB-lite"/>
    </source>
</evidence>
<evidence type="ECO:0008006" key="5">
    <source>
        <dbReference type="Google" id="ProtNLM"/>
    </source>
</evidence>
<sequence>MRAADEEVMADPKRWLDDDDTSLRTAVLRSAIADIPPPEARQRTLGALGLDDGSCEAHTPSSSVEPAPRGHQHSRKRVAAVVITVAAALAGSVYFATRPLAPAPGLSSAHGPMASIEDVAAPMAESVPPTVVPLSRAEFTRAPRTVPGDRSSAGLPPMAGLKLWLRSDKGVFARAGNVYEWQDQSENGLHATMPVASRQPELVSGTLNGKPVVRFHGAQSLWLSAPVQPSSFAVFVVGKNNKASEKFSIILGPGGNWPNNQLRWENGHEVLFVGTSNDLQATTAKIGDTRVYHLLSARYDGETLSVYRDGSFISRHNVSPGGPWTLAQVGAWYSKEFMEGDLAELLVYDQAISDESRTSIEGHLLDKYDIP</sequence>
<dbReference type="Gene3D" id="2.60.120.200">
    <property type="match status" value="1"/>
</dbReference>
<dbReference type="PATRIC" id="fig|1254432.3.peg.8257"/>
<dbReference type="AlphaFoldDB" id="S4Y5M1"/>
<dbReference type="SUPFAM" id="SSF49899">
    <property type="entry name" value="Concanavalin A-like lectins/glucanases"/>
    <property type="match status" value="1"/>
</dbReference>
<reference evidence="3 4" key="1">
    <citation type="journal article" date="2013" name="Sci. Rep.">
        <title>Extraordinary expansion of a Sorangium cellulosum genome from an alkaline milieu.</title>
        <authorList>
            <person name="Han K."/>
            <person name="Li Z.F."/>
            <person name="Peng R."/>
            <person name="Zhu L.P."/>
            <person name="Zhou T."/>
            <person name="Wang L.G."/>
            <person name="Li S.G."/>
            <person name="Zhang X.B."/>
            <person name="Hu W."/>
            <person name="Wu Z.H."/>
            <person name="Qin N."/>
            <person name="Li Y.Z."/>
        </authorList>
    </citation>
    <scope>NUCLEOTIDE SEQUENCE [LARGE SCALE GENOMIC DNA]</scope>
    <source>
        <strain evidence="3 4">So0157-2</strain>
    </source>
</reference>
<feature type="region of interest" description="Disordered" evidence="1">
    <location>
        <begin position="50"/>
        <end position="73"/>
    </location>
</feature>
<feature type="transmembrane region" description="Helical" evidence="2">
    <location>
        <begin position="78"/>
        <end position="97"/>
    </location>
</feature>